<dbReference type="Proteomes" id="UP001163046">
    <property type="component" value="Unassembled WGS sequence"/>
</dbReference>
<keyword evidence="4" id="KW-0812">Transmembrane</keyword>
<name>A0A9W9ZIB2_9CNID</name>
<feature type="transmembrane region" description="Helical" evidence="4">
    <location>
        <begin position="219"/>
        <end position="241"/>
    </location>
</feature>
<evidence type="ECO:0000259" key="5">
    <source>
        <dbReference type="PROSITE" id="PS01180"/>
    </source>
</evidence>
<organism evidence="6 7">
    <name type="scientific">Desmophyllum pertusum</name>
    <dbReference type="NCBI Taxonomy" id="174260"/>
    <lineage>
        <taxon>Eukaryota</taxon>
        <taxon>Metazoa</taxon>
        <taxon>Cnidaria</taxon>
        <taxon>Anthozoa</taxon>
        <taxon>Hexacorallia</taxon>
        <taxon>Scleractinia</taxon>
        <taxon>Caryophylliina</taxon>
        <taxon>Caryophylliidae</taxon>
        <taxon>Desmophyllum</taxon>
    </lineage>
</organism>
<accession>A0A9W9ZIB2</accession>
<protein>
    <recommendedName>
        <fullName evidence="5">CUB domain-containing protein</fullName>
    </recommendedName>
</protein>
<dbReference type="CDD" id="cd00041">
    <property type="entry name" value="CUB"/>
    <property type="match status" value="1"/>
</dbReference>
<keyword evidence="2" id="KW-1015">Disulfide bond</keyword>
<evidence type="ECO:0000256" key="4">
    <source>
        <dbReference type="SAM" id="Phobius"/>
    </source>
</evidence>
<dbReference type="EMBL" id="MU826351">
    <property type="protein sequence ID" value="KAJ7381128.1"/>
    <property type="molecule type" value="Genomic_DNA"/>
</dbReference>
<dbReference type="InterPro" id="IPR000859">
    <property type="entry name" value="CUB_dom"/>
</dbReference>
<proteinExistence type="predicted"/>
<evidence type="ECO:0000313" key="7">
    <source>
        <dbReference type="Proteomes" id="UP001163046"/>
    </source>
</evidence>
<keyword evidence="1" id="KW-0677">Repeat</keyword>
<dbReference type="AlphaFoldDB" id="A0A9W9ZIB2"/>
<dbReference type="OrthoDB" id="8836374at2759"/>
<dbReference type="SUPFAM" id="SSF49854">
    <property type="entry name" value="Spermadhesin, CUB domain"/>
    <property type="match status" value="1"/>
</dbReference>
<dbReference type="PROSITE" id="PS01180">
    <property type="entry name" value="CUB"/>
    <property type="match status" value="1"/>
</dbReference>
<sequence length="259" mass="29649">MLRLFASAHVPGITCGSLWFSSLNFHAVLPQVRYWREFSRGPFIIRHGNETNNNTPNLSKAAGLLLMRICPRDFSEYEDEQEPRKPVLGRDWPLCQLGFTETEGQFTTPYYDTQYPNNLDCAWTISVDAELTELRLNFTAFDLEESVNCTADYVEIRDGSDNLAPLIAKYCGKALPKPLKTSAQSLYIMFHTDELDAFKGFNAEWSSTRQDNHMKSWEVALLVVGILLLCLLMAGAAFVFYRHRRQPKPYQSVTTTYHL</sequence>
<dbReference type="PANTHER" id="PTHR24251">
    <property type="entry name" value="OVOCHYMASE-RELATED"/>
    <property type="match status" value="1"/>
</dbReference>
<comment type="caution">
    <text evidence="6">The sequence shown here is derived from an EMBL/GenBank/DDBJ whole genome shotgun (WGS) entry which is preliminary data.</text>
</comment>
<dbReference type="PANTHER" id="PTHR24251:SF37">
    <property type="entry name" value="CUB DOMAIN-CONTAINING PROTEIN"/>
    <property type="match status" value="1"/>
</dbReference>
<keyword evidence="4" id="KW-1133">Transmembrane helix</keyword>
<dbReference type="Pfam" id="PF00431">
    <property type="entry name" value="CUB"/>
    <property type="match status" value="1"/>
</dbReference>
<feature type="domain" description="CUB" evidence="5">
    <location>
        <begin position="95"/>
        <end position="208"/>
    </location>
</feature>
<dbReference type="Gene3D" id="2.60.120.290">
    <property type="entry name" value="Spermadhesin, CUB domain"/>
    <property type="match status" value="1"/>
</dbReference>
<evidence type="ECO:0000313" key="6">
    <source>
        <dbReference type="EMBL" id="KAJ7381128.1"/>
    </source>
</evidence>
<dbReference type="SMART" id="SM00042">
    <property type="entry name" value="CUB"/>
    <property type="match status" value="1"/>
</dbReference>
<comment type="caution">
    <text evidence="3">Lacks conserved residue(s) required for the propagation of feature annotation.</text>
</comment>
<dbReference type="FunFam" id="2.60.120.290:FF:000013">
    <property type="entry name" value="Membrane frizzled-related protein"/>
    <property type="match status" value="1"/>
</dbReference>
<evidence type="ECO:0000256" key="3">
    <source>
        <dbReference type="PROSITE-ProRule" id="PRU00059"/>
    </source>
</evidence>
<dbReference type="InterPro" id="IPR035914">
    <property type="entry name" value="Sperma_CUB_dom_sf"/>
</dbReference>
<gene>
    <name evidence="6" type="ORF">OS493_004726</name>
</gene>
<evidence type="ECO:0000256" key="2">
    <source>
        <dbReference type="ARBA" id="ARBA00023157"/>
    </source>
</evidence>
<keyword evidence="7" id="KW-1185">Reference proteome</keyword>
<reference evidence="6" key="1">
    <citation type="submission" date="2023-01" db="EMBL/GenBank/DDBJ databases">
        <title>Genome assembly of the deep-sea coral Lophelia pertusa.</title>
        <authorList>
            <person name="Herrera S."/>
            <person name="Cordes E."/>
        </authorList>
    </citation>
    <scope>NUCLEOTIDE SEQUENCE</scope>
    <source>
        <strain evidence="6">USNM1676648</strain>
        <tissue evidence="6">Polyp</tissue>
    </source>
</reference>
<evidence type="ECO:0000256" key="1">
    <source>
        <dbReference type="ARBA" id="ARBA00022737"/>
    </source>
</evidence>
<keyword evidence="4" id="KW-0472">Membrane</keyword>